<dbReference type="SUPFAM" id="SSF52833">
    <property type="entry name" value="Thioredoxin-like"/>
    <property type="match status" value="1"/>
</dbReference>
<accession>A0A922L5A8</accession>
<feature type="domain" description="Glutaredoxin" evidence="6">
    <location>
        <begin position="18"/>
        <end position="83"/>
    </location>
</feature>
<dbReference type="InterPro" id="IPR002109">
    <property type="entry name" value="Glutaredoxin"/>
</dbReference>
<dbReference type="GO" id="GO:0034599">
    <property type="term" value="P:cellular response to oxidative stress"/>
    <property type="evidence" value="ECO:0007669"/>
    <property type="project" value="TreeGrafter"/>
</dbReference>
<evidence type="ECO:0000256" key="2">
    <source>
        <dbReference type="ARBA" id="ARBA00022448"/>
    </source>
</evidence>
<dbReference type="InterPro" id="IPR036249">
    <property type="entry name" value="Thioredoxin-like_sf"/>
</dbReference>
<dbReference type="PANTHER" id="PTHR45694:SF18">
    <property type="entry name" value="GLUTAREDOXIN-1-RELATED"/>
    <property type="match status" value="1"/>
</dbReference>
<dbReference type="NCBIfam" id="TIGR02180">
    <property type="entry name" value="GRX_euk"/>
    <property type="match status" value="1"/>
</dbReference>
<evidence type="ECO:0000256" key="3">
    <source>
        <dbReference type="ARBA" id="ARBA00022982"/>
    </source>
</evidence>
<protein>
    <recommendedName>
        <fullName evidence="6">Glutaredoxin domain-containing protein</fullName>
    </recommendedName>
</protein>
<evidence type="ECO:0000256" key="5">
    <source>
        <dbReference type="ARBA" id="ARBA00023284"/>
    </source>
</evidence>
<dbReference type="Gene3D" id="3.40.30.10">
    <property type="entry name" value="Glutaredoxin"/>
    <property type="match status" value="1"/>
</dbReference>
<keyword evidence="5" id="KW-0676">Redox-active center</keyword>
<dbReference type="GO" id="GO:0015038">
    <property type="term" value="F:glutathione disulfide oxidoreductase activity"/>
    <property type="evidence" value="ECO:0007669"/>
    <property type="project" value="TreeGrafter"/>
</dbReference>
<gene>
    <name evidence="7" type="ORF">DERF_004228</name>
</gene>
<organism evidence="7 8">
    <name type="scientific">Dermatophagoides farinae</name>
    <name type="common">American house dust mite</name>
    <dbReference type="NCBI Taxonomy" id="6954"/>
    <lineage>
        <taxon>Eukaryota</taxon>
        <taxon>Metazoa</taxon>
        <taxon>Ecdysozoa</taxon>
        <taxon>Arthropoda</taxon>
        <taxon>Chelicerata</taxon>
        <taxon>Arachnida</taxon>
        <taxon>Acari</taxon>
        <taxon>Acariformes</taxon>
        <taxon>Sarcoptiformes</taxon>
        <taxon>Astigmata</taxon>
        <taxon>Psoroptidia</taxon>
        <taxon>Analgoidea</taxon>
        <taxon>Pyroglyphidae</taxon>
        <taxon>Dermatophagoidinae</taxon>
        <taxon>Dermatophagoides</taxon>
    </lineage>
</organism>
<keyword evidence="4" id="KW-1015">Disulfide bond</keyword>
<dbReference type="CDD" id="cd03419">
    <property type="entry name" value="GRX_GRXh_1_2_like"/>
    <property type="match status" value="1"/>
</dbReference>
<sequence>MSEQIKQLVDSKITSKKVMVFTKAHCPYCRDAKKVLAEYRLPPEEYEIMDIENDPQCSEIQTYLEILTGASSVPRVFINGRCIGGGDDTVRLHKSGELAKLLSS</sequence>
<dbReference type="PANTHER" id="PTHR45694">
    <property type="entry name" value="GLUTAREDOXIN 2"/>
    <property type="match status" value="1"/>
</dbReference>
<comment type="caution">
    <text evidence="7">The sequence shown here is derived from an EMBL/GenBank/DDBJ whole genome shotgun (WGS) entry which is preliminary data.</text>
</comment>
<dbReference type="InterPro" id="IPR011899">
    <property type="entry name" value="Glutaredoxin_euk/vir"/>
</dbReference>
<reference evidence="7" key="2">
    <citation type="journal article" date="2022" name="Res Sq">
        <title>Comparative Genomics Reveals Insights into the Divergent Evolution of Astigmatic Mites and Household Pest Adaptations.</title>
        <authorList>
            <person name="Xiong Q."/>
            <person name="Wan A.T.-Y."/>
            <person name="Liu X.-Y."/>
            <person name="Fung C.S.-H."/>
            <person name="Xiao X."/>
            <person name="Malainual N."/>
            <person name="Hou J."/>
            <person name="Wang L."/>
            <person name="Wang M."/>
            <person name="Yang K."/>
            <person name="Cui Y."/>
            <person name="Leung E."/>
            <person name="Nong W."/>
            <person name="Shin S.-K."/>
            <person name="Au S."/>
            <person name="Jeong K.Y."/>
            <person name="Chew F.T."/>
            <person name="Hui J."/>
            <person name="Leung T.F."/>
            <person name="Tungtrongchitr A."/>
            <person name="Zhong N."/>
            <person name="Liu Z."/>
            <person name="Tsui S."/>
        </authorList>
    </citation>
    <scope>NUCLEOTIDE SEQUENCE</scope>
    <source>
        <strain evidence="7">Derf</strain>
        <tissue evidence="7">Whole organism</tissue>
    </source>
</reference>
<dbReference type="EMBL" id="ASGP02000002">
    <property type="protein sequence ID" value="KAH9520524.1"/>
    <property type="molecule type" value="Genomic_DNA"/>
</dbReference>
<keyword evidence="2" id="KW-0813">Transport</keyword>
<reference evidence="7" key="1">
    <citation type="submission" date="2013-05" db="EMBL/GenBank/DDBJ databases">
        <authorList>
            <person name="Yim A.K.Y."/>
            <person name="Chan T.F."/>
            <person name="Ji K.M."/>
            <person name="Liu X.Y."/>
            <person name="Zhou J.W."/>
            <person name="Li R.Q."/>
            <person name="Yang K.Y."/>
            <person name="Li J."/>
            <person name="Li M."/>
            <person name="Law P.T.W."/>
            <person name="Wu Y.L."/>
            <person name="Cai Z.L."/>
            <person name="Qin H."/>
            <person name="Bao Y."/>
            <person name="Leung R.K.K."/>
            <person name="Ng P.K.S."/>
            <person name="Zou J."/>
            <person name="Zhong X.J."/>
            <person name="Ran P.X."/>
            <person name="Zhong N.S."/>
            <person name="Liu Z.G."/>
            <person name="Tsui S.K.W."/>
        </authorList>
    </citation>
    <scope>NUCLEOTIDE SEQUENCE</scope>
    <source>
        <strain evidence="7">Derf</strain>
        <tissue evidence="7">Whole organism</tissue>
    </source>
</reference>
<comment type="function">
    <text evidence="1">Has a glutathione-disulfide oxidoreductase activity in the presence of NADPH and glutathione reductase. Reduces low molecular weight disulfides and proteins.</text>
</comment>
<dbReference type="Proteomes" id="UP000790347">
    <property type="component" value="Unassembled WGS sequence"/>
</dbReference>
<dbReference type="AlphaFoldDB" id="A0A922L5A8"/>
<evidence type="ECO:0000313" key="7">
    <source>
        <dbReference type="EMBL" id="KAH9520524.1"/>
    </source>
</evidence>
<evidence type="ECO:0000313" key="8">
    <source>
        <dbReference type="Proteomes" id="UP000790347"/>
    </source>
</evidence>
<evidence type="ECO:0000256" key="1">
    <source>
        <dbReference type="ARBA" id="ARBA00002549"/>
    </source>
</evidence>
<dbReference type="Pfam" id="PF00462">
    <property type="entry name" value="Glutaredoxin"/>
    <property type="match status" value="1"/>
</dbReference>
<dbReference type="GO" id="GO:0005737">
    <property type="term" value="C:cytoplasm"/>
    <property type="evidence" value="ECO:0007669"/>
    <property type="project" value="TreeGrafter"/>
</dbReference>
<proteinExistence type="predicted"/>
<dbReference type="PROSITE" id="PS51354">
    <property type="entry name" value="GLUTAREDOXIN_2"/>
    <property type="match status" value="1"/>
</dbReference>
<dbReference type="InterPro" id="IPR011767">
    <property type="entry name" value="GLR_AS"/>
</dbReference>
<evidence type="ECO:0000259" key="6">
    <source>
        <dbReference type="Pfam" id="PF00462"/>
    </source>
</evidence>
<dbReference type="InterPro" id="IPR014025">
    <property type="entry name" value="Glutaredoxin_subgr"/>
</dbReference>
<evidence type="ECO:0000256" key="4">
    <source>
        <dbReference type="ARBA" id="ARBA00023157"/>
    </source>
</evidence>
<keyword evidence="8" id="KW-1185">Reference proteome</keyword>
<keyword evidence="3" id="KW-0249">Electron transport</keyword>
<dbReference type="PROSITE" id="PS00195">
    <property type="entry name" value="GLUTAREDOXIN_1"/>
    <property type="match status" value="1"/>
</dbReference>
<name>A0A922L5A8_DERFA</name>
<dbReference type="PRINTS" id="PR00160">
    <property type="entry name" value="GLUTAREDOXIN"/>
</dbReference>